<name>A0ABS3E255_9GAMM</name>
<evidence type="ECO:0000256" key="7">
    <source>
        <dbReference type="SAM" id="SignalP"/>
    </source>
</evidence>
<feature type="transmembrane region" description="Helical" evidence="6">
    <location>
        <begin position="40"/>
        <end position="65"/>
    </location>
</feature>
<keyword evidence="2" id="KW-1003">Cell membrane</keyword>
<feature type="transmembrane region" description="Helical" evidence="6">
    <location>
        <begin position="112"/>
        <end position="136"/>
    </location>
</feature>
<feature type="chain" id="PRO_5045913302" evidence="7">
    <location>
        <begin position="18"/>
        <end position="205"/>
    </location>
</feature>
<keyword evidence="4 6" id="KW-1133">Transmembrane helix</keyword>
<feature type="transmembrane region" description="Helical" evidence="6">
    <location>
        <begin position="6"/>
        <end position="28"/>
    </location>
</feature>
<dbReference type="Pfam" id="PF01810">
    <property type="entry name" value="LysE"/>
    <property type="match status" value="1"/>
</dbReference>
<feature type="transmembrane region" description="Helical" evidence="6">
    <location>
        <begin position="71"/>
        <end position="91"/>
    </location>
</feature>
<evidence type="ECO:0000256" key="2">
    <source>
        <dbReference type="ARBA" id="ARBA00022475"/>
    </source>
</evidence>
<evidence type="ECO:0000256" key="4">
    <source>
        <dbReference type="ARBA" id="ARBA00022989"/>
    </source>
</evidence>
<accession>A0ABS3E255</accession>
<evidence type="ECO:0000313" key="9">
    <source>
        <dbReference type="Proteomes" id="UP000664293"/>
    </source>
</evidence>
<protein>
    <submittedName>
        <fullName evidence="8">LysE family translocator</fullName>
    </submittedName>
</protein>
<dbReference type="EMBL" id="JAEKJR010000001">
    <property type="protein sequence ID" value="MBN8429383.1"/>
    <property type="molecule type" value="Genomic_DNA"/>
</dbReference>
<evidence type="ECO:0000313" key="8">
    <source>
        <dbReference type="EMBL" id="MBN8429383.1"/>
    </source>
</evidence>
<dbReference type="PIRSF" id="PIRSF006324">
    <property type="entry name" value="LeuE"/>
    <property type="match status" value="1"/>
</dbReference>
<keyword evidence="5 6" id="KW-0472">Membrane</keyword>
<evidence type="ECO:0000256" key="1">
    <source>
        <dbReference type="ARBA" id="ARBA00004651"/>
    </source>
</evidence>
<comment type="caution">
    <text evidence="8">The sequence shown here is derived from an EMBL/GenBank/DDBJ whole genome shotgun (WGS) entry which is preliminary data.</text>
</comment>
<organism evidence="8 9">
    <name type="scientific">Microbulbifer salipaludis</name>
    <dbReference type="NCBI Taxonomy" id="187980"/>
    <lineage>
        <taxon>Bacteria</taxon>
        <taxon>Pseudomonadati</taxon>
        <taxon>Pseudomonadota</taxon>
        <taxon>Gammaproteobacteria</taxon>
        <taxon>Cellvibrionales</taxon>
        <taxon>Microbulbiferaceae</taxon>
        <taxon>Microbulbifer</taxon>
    </lineage>
</organism>
<dbReference type="Proteomes" id="UP000664293">
    <property type="component" value="Unassembled WGS sequence"/>
</dbReference>
<gene>
    <name evidence="8" type="ORF">JF535_00835</name>
</gene>
<keyword evidence="3 6" id="KW-0812">Transmembrane</keyword>
<dbReference type="RefSeq" id="WP_206997999.1">
    <property type="nucleotide sequence ID" value="NZ_JAEKJR010000001.1"/>
</dbReference>
<proteinExistence type="predicted"/>
<evidence type="ECO:0000256" key="5">
    <source>
        <dbReference type="ARBA" id="ARBA00023136"/>
    </source>
</evidence>
<keyword evidence="9" id="KW-1185">Reference proteome</keyword>
<feature type="signal peptide" evidence="7">
    <location>
        <begin position="1"/>
        <end position="17"/>
    </location>
</feature>
<feature type="transmembrane region" description="Helical" evidence="6">
    <location>
        <begin position="184"/>
        <end position="202"/>
    </location>
</feature>
<sequence>MNLINSLALFSAMVVLAAIPGPGTFAVMARAAGGGMLHGAVASVGIVLGDYVFIALCLSGLAYVADVMGGAFVVIKYLGAAYLIWLGISLLRARGSRAEITQGAKKSLASSLLLGLTTTLGNPKAILFYLSFFPAFLPLGSITAIDTLIIFAVVTIAVVGVMLMYAWATVHTRKLLQNRKESRVLNLLGGSLLIGSGVWMAARSA</sequence>
<comment type="subcellular location">
    <subcellularLocation>
        <location evidence="1">Cell membrane</location>
        <topology evidence="1">Multi-pass membrane protein</topology>
    </subcellularLocation>
</comment>
<feature type="transmembrane region" description="Helical" evidence="6">
    <location>
        <begin position="148"/>
        <end position="172"/>
    </location>
</feature>
<dbReference type="PANTHER" id="PTHR30086">
    <property type="entry name" value="ARGININE EXPORTER PROTEIN ARGO"/>
    <property type="match status" value="1"/>
</dbReference>
<reference evidence="8 9" key="1">
    <citation type="submission" date="2020-12" db="EMBL/GenBank/DDBJ databases">
        <title>Oil enriched cultivation method for isolating marine PHA-producing bacteria.</title>
        <authorList>
            <person name="Zheng W."/>
            <person name="Yu S."/>
            <person name="Huang Y."/>
        </authorList>
    </citation>
    <scope>NUCLEOTIDE SEQUENCE [LARGE SCALE GENOMIC DNA]</scope>
    <source>
        <strain evidence="8 9">SN0-2</strain>
    </source>
</reference>
<keyword evidence="7" id="KW-0732">Signal</keyword>
<dbReference type="PANTHER" id="PTHR30086:SF20">
    <property type="entry name" value="ARGININE EXPORTER PROTEIN ARGO-RELATED"/>
    <property type="match status" value="1"/>
</dbReference>
<evidence type="ECO:0000256" key="3">
    <source>
        <dbReference type="ARBA" id="ARBA00022692"/>
    </source>
</evidence>
<evidence type="ECO:0000256" key="6">
    <source>
        <dbReference type="SAM" id="Phobius"/>
    </source>
</evidence>
<dbReference type="InterPro" id="IPR001123">
    <property type="entry name" value="LeuE-type"/>
</dbReference>